<keyword evidence="5 8" id="KW-0378">Hydrolase</keyword>
<evidence type="ECO:0000313" key="9">
    <source>
        <dbReference type="EMBL" id="KAL2839436.1"/>
    </source>
</evidence>
<evidence type="ECO:0000256" key="6">
    <source>
        <dbReference type="ARBA" id="ARBA00022837"/>
    </source>
</evidence>
<evidence type="ECO:0000256" key="7">
    <source>
        <dbReference type="ARBA" id="ARBA00023157"/>
    </source>
</evidence>
<evidence type="ECO:0000313" key="10">
    <source>
        <dbReference type="Proteomes" id="UP001610444"/>
    </source>
</evidence>
<protein>
    <recommendedName>
        <fullName evidence="8">Carboxylic ester hydrolase</fullName>
        <ecNumber evidence="8">3.1.1.-</ecNumber>
    </recommendedName>
</protein>
<keyword evidence="3" id="KW-0479">Metal-binding</keyword>
<keyword evidence="10" id="KW-1185">Reference proteome</keyword>
<evidence type="ECO:0000256" key="8">
    <source>
        <dbReference type="RuleBase" id="RU361238"/>
    </source>
</evidence>
<dbReference type="GeneID" id="98158768"/>
<comment type="similarity">
    <text evidence="1 8">Belongs to the tannase family.</text>
</comment>
<dbReference type="Pfam" id="PF07519">
    <property type="entry name" value="Tannase"/>
    <property type="match status" value="1"/>
</dbReference>
<name>A0ABR4JHC2_9EURO</name>
<accession>A0ABR4JHC2</accession>
<keyword evidence="6" id="KW-0106">Calcium</keyword>
<keyword evidence="7" id="KW-1015">Disulfide bond</keyword>
<dbReference type="InterPro" id="IPR029058">
    <property type="entry name" value="AB_hydrolase_fold"/>
</dbReference>
<dbReference type="InterPro" id="IPR011118">
    <property type="entry name" value="Tannase/feruloyl_esterase"/>
</dbReference>
<evidence type="ECO:0000256" key="2">
    <source>
        <dbReference type="ARBA" id="ARBA00022487"/>
    </source>
</evidence>
<keyword evidence="4" id="KW-0732">Signal</keyword>
<dbReference type="SUPFAM" id="SSF53474">
    <property type="entry name" value="alpha/beta-Hydrolases"/>
    <property type="match status" value="1"/>
</dbReference>
<evidence type="ECO:0000256" key="5">
    <source>
        <dbReference type="ARBA" id="ARBA00022801"/>
    </source>
</evidence>
<proteinExistence type="inferred from homology"/>
<dbReference type="PANTHER" id="PTHR33938:SF8">
    <property type="entry name" value="CARBOXYLIC ESTER HYDROLASE"/>
    <property type="match status" value="1"/>
</dbReference>
<dbReference type="Proteomes" id="UP001610444">
    <property type="component" value="Unassembled WGS sequence"/>
</dbReference>
<evidence type="ECO:0000256" key="1">
    <source>
        <dbReference type="ARBA" id="ARBA00006249"/>
    </source>
</evidence>
<evidence type="ECO:0000256" key="3">
    <source>
        <dbReference type="ARBA" id="ARBA00022723"/>
    </source>
</evidence>
<organism evidence="9 10">
    <name type="scientific">Aspergillus pseudodeflectus</name>
    <dbReference type="NCBI Taxonomy" id="176178"/>
    <lineage>
        <taxon>Eukaryota</taxon>
        <taxon>Fungi</taxon>
        <taxon>Dikarya</taxon>
        <taxon>Ascomycota</taxon>
        <taxon>Pezizomycotina</taxon>
        <taxon>Eurotiomycetes</taxon>
        <taxon>Eurotiomycetidae</taxon>
        <taxon>Eurotiales</taxon>
        <taxon>Aspergillaceae</taxon>
        <taxon>Aspergillus</taxon>
        <taxon>Aspergillus subgen. Nidulantes</taxon>
    </lineage>
</organism>
<keyword evidence="2" id="KW-0719">Serine esterase</keyword>
<dbReference type="EMBL" id="JBFXLR010000074">
    <property type="protein sequence ID" value="KAL2839436.1"/>
    <property type="molecule type" value="Genomic_DNA"/>
</dbReference>
<dbReference type="RefSeq" id="XP_070893521.1">
    <property type="nucleotide sequence ID" value="XM_071043604.1"/>
</dbReference>
<reference evidence="9 10" key="1">
    <citation type="submission" date="2024-07" db="EMBL/GenBank/DDBJ databases">
        <title>Section-level genome sequencing and comparative genomics of Aspergillus sections Usti and Cavernicolus.</title>
        <authorList>
            <consortium name="Lawrence Berkeley National Laboratory"/>
            <person name="Nybo J.L."/>
            <person name="Vesth T.C."/>
            <person name="Theobald S."/>
            <person name="Frisvad J.C."/>
            <person name="Larsen T.O."/>
            <person name="Kjaerboelling I."/>
            <person name="Rothschild-Mancinelli K."/>
            <person name="Lyhne E.K."/>
            <person name="Kogle M.E."/>
            <person name="Barry K."/>
            <person name="Clum A."/>
            <person name="Na H."/>
            <person name="Ledsgaard L."/>
            <person name="Lin J."/>
            <person name="Lipzen A."/>
            <person name="Kuo A."/>
            <person name="Riley R."/>
            <person name="Mondo S."/>
            <person name="LaButti K."/>
            <person name="Haridas S."/>
            <person name="Pangalinan J."/>
            <person name="Salamov A.A."/>
            <person name="Simmons B.A."/>
            <person name="Magnuson J.K."/>
            <person name="Chen J."/>
            <person name="Drula E."/>
            <person name="Henrissat B."/>
            <person name="Wiebenga A."/>
            <person name="Lubbers R.J."/>
            <person name="Gomes A.C."/>
            <person name="Macurrencykelacurrency M.R."/>
            <person name="Stajich J."/>
            <person name="Grigoriev I.V."/>
            <person name="Mortensen U.H."/>
            <person name="De vries R.P."/>
            <person name="Baker S.E."/>
            <person name="Andersen M.R."/>
        </authorList>
    </citation>
    <scope>NUCLEOTIDE SEQUENCE [LARGE SCALE GENOMIC DNA]</scope>
    <source>
        <strain evidence="9 10">CBS 756.74</strain>
    </source>
</reference>
<sequence>MTSKIYGLFLKGFSPHGRKCKDIRPPTVSGAEVVSISTAELQRGKVCSVNVTLTHPGVDDEVKVWVWLPAAKEWNGRFQGVGGGGWTAGQGEVDLVVPVSQGYAAGSTDAGGQDFFPKGADGPNLGLLNDFASRSLHEMTLVGKQLAKSLYGREPHHSYWNGCSTGGRQGHILAQKYPTDYDGILGAAPALYWPSFNLALWWPDFVMNYIGLLPSQCELAVFQKAVIDKCDELDGVKDGVISNLEACKFDPHSVVGTEVECYGKQITISDRVAEIVRLVHQGPRSPSGFQLWDGYDYGANYDFILRTLTDDDGETTLFEEPSLGTWIRVFLKKDPEFDLKSIKTLDEVTELFASAHSEYGGMIGTDDPDLSAFRNHGGKLLSWHGLGDNLIMANNSLRYRQQVEQVMGGNNRVNEFYRLFLAPGVGHCAVGYGPVPTSPLDTLVDWVEKNKVPKTLGANFTDSEGHEVKRNLCPWPLVSKYKGKGDIRSAGSYSCETSY</sequence>
<dbReference type="EC" id="3.1.1.-" evidence="8"/>
<gene>
    <name evidence="9" type="ORF">BJX68DRAFT_258852</name>
</gene>
<comment type="caution">
    <text evidence="9">The sequence shown here is derived from an EMBL/GenBank/DDBJ whole genome shotgun (WGS) entry which is preliminary data.</text>
</comment>
<dbReference type="PANTHER" id="PTHR33938">
    <property type="entry name" value="FERULOYL ESTERASE B-RELATED"/>
    <property type="match status" value="1"/>
</dbReference>
<evidence type="ECO:0000256" key="4">
    <source>
        <dbReference type="ARBA" id="ARBA00022729"/>
    </source>
</evidence>